<reference evidence="1 2" key="1">
    <citation type="submission" date="2018-11" db="EMBL/GenBank/DDBJ databases">
        <title>Draft genome sequence of Ferruginibacter sp. BO-59.</title>
        <authorList>
            <person name="Im W.T."/>
        </authorList>
    </citation>
    <scope>NUCLEOTIDE SEQUENCE [LARGE SCALE GENOMIC DNA]</scope>
    <source>
        <strain evidence="1 2">BO-59</strain>
    </source>
</reference>
<evidence type="ECO:0000313" key="1">
    <source>
        <dbReference type="EMBL" id="RNI34796.1"/>
    </source>
</evidence>
<protein>
    <recommendedName>
        <fullName evidence="3">Porin</fullName>
    </recommendedName>
</protein>
<dbReference type="AlphaFoldDB" id="A0A3M9NAM8"/>
<evidence type="ECO:0000313" key="2">
    <source>
        <dbReference type="Proteomes" id="UP000267223"/>
    </source>
</evidence>
<name>A0A3M9NAM8_9BACT</name>
<proteinExistence type="predicted"/>
<dbReference type="EMBL" id="RJJR01000012">
    <property type="protein sequence ID" value="RNI34796.1"/>
    <property type="molecule type" value="Genomic_DNA"/>
</dbReference>
<dbReference type="SUPFAM" id="SSF56935">
    <property type="entry name" value="Porins"/>
    <property type="match status" value="1"/>
</dbReference>
<organism evidence="1 2">
    <name type="scientific">Hanamia caeni</name>
    <dbReference type="NCBI Taxonomy" id="2294116"/>
    <lineage>
        <taxon>Bacteria</taxon>
        <taxon>Pseudomonadati</taxon>
        <taxon>Bacteroidota</taxon>
        <taxon>Chitinophagia</taxon>
        <taxon>Chitinophagales</taxon>
        <taxon>Chitinophagaceae</taxon>
        <taxon>Hanamia</taxon>
    </lineage>
</organism>
<dbReference type="RefSeq" id="WP_123121352.1">
    <property type="nucleotide sequence ID" value="NZ_RJJR01000012.1"/>
</dbReference>
<keyword evidence="2" id="KW-1185">Reference proteome</keyword>
<comment type="caution">
    <text evidence="1">The sequence shown here is derived from an EMBL/GenBank/DDBJ whole genome shotgun (WGS) entry which is preliminary data.</text>
</comment>
<accession>A0A3M9NAM8</accession>
<gene>
    <name evidence="1" type="ORF">EFY79_13985</name>
</gene>
<dbReference type="OrthoDB" id="5490906at2"/>
<sequence>MKKIFGIIVTALLINIDANAQHEHQHMHDTTKPGQMSDTMKMDHMNMQGMPSDQPMNHQMSMSHSYSLHLPMNRNGSGTGWLPDASPMYGYMCHTPKWMYMLHYNLFLRYNNQDFTNKGSRGGSEFDAPDWLMFMGQRQVGKNGLFHFGLMASLDALLGGNDGYPLLFQSGEAYKGRSIVDRQHPHDLISELSVSYSQALSPKADVFVYLGYPGEPALGPVAFMHRPSAMDNPDAPITHHWVDATHITFGVATVGVRYGQFKLEGSSFTGREPDENRYNFDKPRFDSWSGRLSFNPSANWALQVSQGFIKSPELLHPGEDVNRTTASAIYSKALSANSTFNATAVWGMNKIKNHEGENAALLEAQWRRKKLALYGRYEWVQKGIEELSLDENTFGHDAVFPVNAFTAGFNYDLLKIGHARLAAGSQVTFYHADKRLDPLYGKNPMAVEVYLRLYPSFMGMKGHK</sequence>
<dbReference type="Proteomes" id="UP000267223">
    <property type="component" value="Unassembled WGS sequence"/>
</dbReference>
<evidence type="ECO:0008006" key="3">
    <source>
        <dbReference type="Google" id="ProtNLM"/>
    </source>
</evidence>